<proteinExistence type="predicted"/>
<gene>
    <name evidence="6" type="ORF">A9Q84_15020</name>
</gene>
<dbReference type="InterPro" id="IPR001647">
    <property type="entry name" value="HTH_TetR"/>
</dbReference>
<feature type="domain" description="HTH tetR-type" evidence="5">
    <location>
        <begin position="5"/>
        <end position="65"/>
    </location>
</feature>
<comment type="caution">
    <text evidence="6">The sequence shown here is derived from an EMBL/GenBank/DDBJ whole genome shotgun (WGS) entry which is preliminary data.</text>
</comment>
<protein>
    <recommendedName>
        <fullName evidence="5">HTH tetR-type domain-containing protein</fullName>
    </recommendedName>
</protein>
<dbReference type="InterPro" id="IPR039536">
    <property type="entry name" value="TetR_C_Proteobacteria"/>
</dbReference>
<dbReference type="Pfam" id="PF14246">
    <property type="entry name" value="TetR_C_7"/>
    <property type="match status" value="1"/>
</dbReference>
<sequence>MGRKEEIKEKILSASVEEFISKGLNAASMEQIAKSADVSKRTLYKYYPSKDQIFDAIVSDLLVFFCQYSNFNYVSELSIEEQIEDIIETKVELITSDEYIKISKLVLSELLKSKQLNQDHLASFNESEQNFVNWIEAAKKDGKVTSSQSCELIANQFHSILKGQIFYPVIWGIKKLTPLDIENSKKTVKDFFLNLFCK</sequence>
<dbReference type="PROSITE" id="PS50977">
    <property type="entry name" value="HTH_TETR_2"/>
    <property type="match status" value="1"/>
</dbReference>
<evidence type="ECO:0000256" key="1">
    <source>
        <dbReference type="ARBA" id="ARBA00023015"/>
    </source>
</evidence>
<feature type="DNA-binding region" description="H-T-H motif" evidence="4">
    <location>
        <begin position="28"/>
        <end position="47"/>
    </location>
</feature>
<dbReference type="PANTHER" id="PTHR43479">
    <property type="entry name" value="ACREF/ENVCD OPERON REPRESSOR-RELATED"/>
    <property type="match status" value="1"/>
</dbReference>
<dbReference type="PANTHER" id="PTHR43479:SF11">
    <property type="entry name" value="ACREF_ENVCD OPERON REPRESSOR-RELATED"/>
    <property type="match status" value="1"/>
</dbReference>
<keyword evidence="2 4" id="KW-0238">DNA-binding</keyword>
<dbReference type="AlphaFoldDB" id="A0A1Y5F568"/>
<evidence type="ECO:0000256" key="2">
    <source>
        <dbReference type="ARBA" id="ARBA00023125"/>
    </source>
</evidence>
<keyword evidence="3" id="KW-0804">Transcription</keyword>
<dbReference type="GO" id="GO:0003677">
    <property type="term" value="F:DNA binding"/>
    <property type="evidence" value="ECO:0007669"/>
    <property type="project" value="UniProtKB-UniRule"/>
</dbReference>
<evidence type="ECO:0000256" key="3">
    <source>
        <dbReference type="ARBA" id="ARBA00023163"/>
    </source>
</evidence>
<evidence type="ECO:0000313" key="6">
    <source>
        <dbReference type="EMBL" id="OUR95810.1"/>
    </source>
</evidence>
<dbReference type="Pfam" id="PF00440">
    <property type="entry name" value="TetR_N"/>
    <property type="match status" value="1"/>
</dbReference>
<dbReference type="SUPFAM" id="SSF46689">
    <property type="entry name" value="Homeodomain-like"/>
    <property type="match status" value="1"/>
</dbReference>
<dbReference type="InterPro" id="IPR050624">
    <property type="entry name" value="HTH-type_Tx_Regulator"/>
</dbReference>
<organism evidence="6 7">
    <name type="scientific">Halobacteriovorax marinus</name>
    <dbReference type="NCBI Taxonomy" id="97084"/>
    <lineage>
        <taxon>Bacteria</taxon>
        <taxon>Pseudomonadati</taxon>
        <taxon>Bdellovibrionota</taxon>
        <taxon>Bacteriovoracia</taxon>
        <taxon>Bacteriovoracales</taxon>
        <taxon>Halobacteriovoraceae</taxon>
        <taxon>Halobacteriovorax</taxon>
    </lineage>
</organism>
<dbReference type="FunFam" id="1.10.10.60:FF:000141">
    <property type="entry name" value="TetR family transcriptional regulator"/>
    <property type="match status" value="1"/>
</dbReference>
<accession>A0A1Y5F568</accession>
<keyword evidence="1" id="KW-0805">Transcription regulation</keyword>
<reference evidence="7" key="1">
    <citation type="journal article" date="2017" name="Proc. Natl. Acad. Sci. U.S.A.">
        <title>Simulation of Deepwater Horizon oil plume reveals substrate specialization within a complex community of hydrocarbon-degraders.</title>
        <authorList>
            <person name="Hu P."/>
            <person name="Dubinsky E.A."/>
            <person name="Probst A.J."/>
            <person name="Wang J."/>
            <person name="Sieber C.M.K."/>
            <person name="Tom L.M."/>
            <person name="Gardinali P."/>
            <person name="Banfield J.F."/>
            <person name="Atlas R.M."/>
            <person name="Andersen G.L."/>
        </authorList>
    </citation>
    <scope>NUCLEOTIDE SEQUENCE [LARGE SCALE GENOMIC DNA]</scope>
</reference>
<dbReference type="PRINTS" id="PR00455">
    <property type="entry name" value="HTHTETR"/>
</dbReference>
<evidence type="ECO:0000259" key="5">
    <source>
        <dbReference type="PROSITE" id="PS50977"/>
    </source>
</evidence>
<dbReference type="InterPro" id="IPR009057">
    <property type="entry name" value="Homeodomain-like_sf"/>
</dbReference>
<name>A0A1Y5F568_9BACT</name>
<dbReference type="Proteomes" id="UP000196531">
    <property type="component" value="Unassembled WGS sequence"/>
</dbReference>
<dbReference type="EMBL" id="MAAO01000007">
    <property type="protein sequence ID" value="OUR95810.1"/>
    <property type="molecule type" value="Genomic_DNA"/>
</dbReference>
<dbReference type="SUPFAM" id="SSF48498">
    <property type="entry name" value="Tetracyclin repressor-like, C-terminal domain"/>
    <property type="match status" value="1"/>
</dbReference>
<dbReference type="Gene3D" id="1.10.357.10">
    <property type="entry name" value="Tetracycline Repressor, domain 2"/>
    <property type="match status" value="1"/>
</dbReference>
<evidence type="ECO:0000256" key="4">
    <source>
        <dbReference type="PROSITE-ProRule" id="PRU00335"/>
    </source>
</evidence>
<dbReference type="InterPro" id="IPR036271">
    <property type="entry name" value="Tet_transcr_reg_TetR-rel_C_sf"/>
</dbReference>
<evidence type="ECO:0000313" key="7">
    <source>
        <dbReference type="Proteomes" id="UP000196531"/>
    </source>
</evidence>
<dbReference type="Gene3D" id="1.10.10.60">
    <property type="entry name" value="Homeodomain-like"/>
    <property type="match status" value="1"/>
</dbReference>